<keyword evidence="6" id="KW-1185">Reference proteome</keyword>
<evidence type="ECO:0000256" key="3">
    <source>
        <dbReference type="ARBA" id="ARBA00023163"/>
    </source>
</evidence>
<dbReference type="PANTHER" id="PTHR33204:SF39">
    <property type="entry name" value="TRANSCRIPTIONAL REGULATORY PROTEIN"/>
    <property type="match status" value="1"/>
</dbReference>
<proteinExistence type="predicted"/>
<evidence type="ECO:0000259" key="4">
    <source>
        <dbReference type="PROSITE" id="PS51118"/>
    </source>
</evidence>
<dbReference type="Proteomes" id="UP001499993">
    <property type="component" value="Unassembled WGS sequence"/>
</dbReference>
<name>A0ABP9H260_9ACTN</name>
<sequence length="130" mass="15167">MSRYERTCLIRGDGGRAIRGILDRIANKWTLLVVATLHEQRMRFGELQQRIPGVSQRMLSLTLRHLERDGLVSRTAYPEVPPRVEYELTDVGRTLIDPAVRLAEWAVEHNPDIDRSRRSYDEHRPPEPDR</sequence>
<protein>
    <submittedName>
        <fullName evidence="5">Helix-turn-helix domain-containing protein</fullName>
    </submittedName>
</protein>
<dbReference type="PANTHER" id="PTHR33204">
    <property type="entry name" value="TRANSCRIPTIONAL REGULATOR, MARR FAMILY"/>
    <property type="match status" value="1"/>
</dbReference>
<accession>A0ABP9H260</accession>
<keyword evidence="1" id="KW-0805">Transcription regulation</keyword>
<dbReference type="PROSITE" id="PS51118">
    <property type="entry name" value="HTH_HXLR"/>
    <property type="match status" value="1"/>
</dbReference>
<keyword evidence="2" id="KW-0238">DNA-binding</keyword>
<dbReference type="InterPro" id="IPR002577">
    <property type="entry name" value="HTH_HxlR"/>
</dbReference>
<organism evidence="5 6">
    <name type="scientific">Streptomonospora halophila</name>
    <dbReference type="NCBI Taxonomy" id="427369"/>
    <lineage>
        <taxon>Bacteria</taxon>
        <taxon>Bacillati</taxon>
        <taxon>Actinomycetota</taxon>
        <taxon>Actinomycetes</taxon>
        <taxon>Streptosporangiales</taxon>
        <taxon>Nocardiopsidaceae</taxon>
        <taxon>Streptomonospora</taxon>
    </lineage>
</organism>
<dbReference type="Pfam" id="PF01638">
    <property type="entry name" value="HxlR"/>
    <property type="match status" value="1"/>
</dbReference>
<comment type="caution">
    <text evidence="5">The sequence shown here is derived from an EMBL/GenBank/DDBJ whole genome shotgun (WGS) entry which is preliminary data.</text>
</comment>
<dbReference type="EMBL" id="BAABIK010000029">
    <property type="protein sequence ID" value="GAA4953386.1"/>
    <property type="molecule type" value="Genomic_DNA"/>
</dbReference>
<dbReference type="InterPro" id="IPR036388">
    <property type="entry name" value="WH-like_DNA-bd_sf"/>
</dbReference>
<gene>
    <name evidence="5" type="ORF">GCM10023224_42930</name>
</gene>
<evidence type="ECO:0000313" key="5">
    <source>
        <dbReference type="EMBL" id="GAA4953386.1"/>
    </source>
</evidence>
<feature type="domain" description="HTH hxlR-type" evidence="4">
    <location>
        <begin position="8"/>
        <end position="114"/>
    </location>
</feature>
<reference evidence="6" key="1">
    <citation type="journal article" date="2019" name="Int. J. Syst. Evol. Microbiol.">
        <title>The Global Catalogue of Microorganisms (GCM) 10K type strain sequencing project: providing services to taxonomists for standard genome sequencing and annotation.</title>
        <authorList>
            <consortium name="The Broad Institute Genomics Platform"/>
            <consortium name="The Broad Institute Genome Sequencing Center for Infectious Disease"/>
            <person name="Wu L."/>
            <person name="Ma J."/>
        </authorList>
    </citation>
    <scope>NUCLEOTIDE SEQUENCE [LARGE SCALE GENOMIC DNA]</scope>
    <source>
        <strain evidence="6">JCM 18123</strain>
    </source>
</reference>
<evidence type="ECO:0000256" key="1">
    <source>
        <dbReference type="ARBA" id="ARBA00023015"/>
    </source>
</evidence>
<evidence type="ECO:0000256" key="2">
    <source>
        <dbReference type="ARBA" id="ARBA00023125"/>
    </source>
</evidence>
<evidence type="ECO:0000313" key="6">
    <source>
        <dbReference type="Proteomes" id="UP001499993"/>
    </source>
</evidence>
<dbReference type="InterPro" id="IPR036390">
    <property type="entry name" value="WH_DNA-bd_sf"/>
</dbReference>
<dbReference type="RefSeq" id="WP_345558453.1">
    <property type="nucleotide sequence ID" value="NZ_BAABIK010000029.1"/>
</dbReference>
<keyword evidence="3" id="KW-0804">Transcription</keyword>
<dbReference type="SUPFAM" id="SSF46785">
    <property type="entry name" value="Winged helix' DNA-binding domain"/>
    <property type="match status" value="1"/>
</dbReference>
<dbReference type="Gene3D" id="1.10.10.10">
    <property type="entry name" value="Winged helix-like DNA-binding domain superfamily/Winged helix DNA-binding domain"/>
    <property type="match status" value="1"/>
</dbReference>